<dbReference type="EMBL" id="JARPUR010000007">
    <property type="protein sequence ID" value="KAK4872772.1"/>
    <property type="molecule type" value="Genomic_DNA"/>
</dbReference>
<dbReference type="GO" id="GO:0005737">
    <property type="term" value="C:cytoplasm"/>
    <property type="evidence" value="ECO:0007669"/>
    <property type="project" value="TreeGrafter"/>
</dbReference>
<dbReference type="InterPro" id="IPR014752">
    <property type="entry name" value="Arrestin-like_C"/>
</dbReference>
<organism evidence="4 5">
    <name type="scientific">Aquatica leii</name>
    <dbReference type="NCBI Taxonomy" id="1421715"/>
    <lineage>
        <taxon>Eukaryota</taxon>
        <taxon>Metazoa</taxon>
        <taxon>Ecdysozoa</taxon>
        <taxon>Arthropoda</taxon>
        <taxon>Hexapoda</taxon>
        <taxon>Insecta</taxon>
        <taxon>Pterygota</taxon>
        <taxon>Neoptera</taxon>
        <taxon>Endopterygota</taxon>
        <taxon>Coleoptera</taxon>
        <taxon>Polyphaga</taxon>
        <taxon>Elateriformia</taxon>
        <taxon>Elateroidea</taxon>
        <taxon>Lampyridae</taxon>
        <taxon>Luciolinae</taxon>
        <taxon>Aquatica</taxon>
    </lineage>
</organism>
<dbReference type="Proteomes" id="UP001353858">
    <property type="component" value="Unassembled WGS sequence"/>
</dbReference>
<proteinExistence type="inferred from homology"/>
<dbReference type="SMART" id="SM01017">
    <property type="entry name" value="Arrestin_C"/>
    <property type="match status" value="1"/>
</dbReference>
<dbReference type="PANTHER" id="PTHR11188">
    <property type="entry name" value="ARRESTIN DOMAIN CONTAINING PROTEIN"/>
    <property type="match status" value="1"/>
</dbReference>
<dbReference type="GO" id="GO:0015031">
    <property type="term" value="P:protein transport"/>
    <property type="evidence" value="ECO:0007669"/>
    <property type="project" value="TreeGrafter"/>
</dbReference>
<evidence type="ECO:0000256" key="2">
    <source>
        <dbReference type="ARBA" id="ARBA00022606"/>
    </source>
</evidence>
<keyword evidence="5" id="KW-1185">Reference proteome</keyword>
<reference evidence="5" key="1">
    <citation type="submission" date="2023-01" db="EMBL/GenBank/DDBJ databases">
        <title>Key to firefly adult light organ development and bioluminescence: homeobox transcription factors regulate luciferase expression and transportation to peroxisome.</title>
        <authorList>
            <person name="Fu X."/>
        </authorList>
    </citation>
    <scope>NUCLEOTIDE SEQUENCE [LARGE SCALE GENOMIC DNA]</scope>
</reference>
<accession>A0AAN7NY92</accession>
<gene>
    <name evidence="4" type="ORF">RN001_014801</name>
</gene>
<dbReference type="InterPro" id="IPR050357">
    <property type="entry name" value="Arrestin_domain-protein"/>
</dbReference>
<feature type="domain" description="Arrestin C-terminal-like" evidence="3">
    <location>
        <begin position="180"/>
        <end position="312"/>
    </location>
</feature>
<dbReference type="PANTHER" id="PTHR11188:SF176">
    <property type="entry name" value="ARRESTIN DOMAIN-CONTAINING PROTEIN 1"/>
    <property type="match status" value="1"/>
</dbReference>
<dbReference type="InterPro" id="IPR014756">
    <property type="entry name" value="Ig_E-set"/>
</dbReference>
<sequence>MADKCEIILEKEEYAPGETINGRIECSFAFENKVKGIRLKITGDAKVFWKLSAFAYRRAQEVYFETELNLLEGEVTFQPGLYAYPFSYTLPPTVPSSMQEGDPTYKKTIVSYVVPFDLINVYYGCVQYLVTATIERSWNTNFDLEKPFRVHSSLDLTTISGLERNFELSIGKRPSAIFKDTGPITVTIHMPRTGFVPAEKLPFTVNIKNSSGVDIQYVQFKFVQGFVFHAQQSTKSIDTMVGEEYMLKESDVPARNERSWKLELVVPSMFLGNYTHCTIIKNFWELRGEISLPFPNNAFIVHVPITLGSVAMSKHV</sequence>
<evidence type="ECO:0000313" key="4">
    <source>
        <dbReference type="EMBL" id="KAK4872772.1"/>
    </source>
</evidence>
<comment type="similarity">
    <text evidence="1">Belongs to the arrestin family.</text>
</comment>
<evidence type="ECO:0000313" key="5">
    <source>
        <dbReference type="Proteomes" id="UP001353858"/>
    </source>
</evidence>
<dbReference type="SUPFAM" id="SSF81296">
    <property type="entry name" value="E set domains"/>
    <property type="match status" value="2"/>
</dbReference>
<dbReference type="AlphaFoldDB" id="A0AAN7NY92"/>
<evidence type="ECO:0000259" key="3">
    <source>
        <dbReference type="SMART" id="SM01017"/>
    </source>
</evidence>
<evidence type="ECO:0000256" key="1">
    <source>
        <dbReference type="ARBA" id="ARBA00005298"/>
    </source>
</evidence>
<dbReference type="Pfam" id="PF00339">
    <property type="entry name" value="Arrestin_N"/>
    <property type="match status" value="1"/>
</dbReference>
<dbReference type="InterPro" id="IPR011022">
    <property type="entry name" value="Arrestin_C-like"/>
</dbReference>
<dbReference type="InterPro" id="IPR011021">
    <property type="entry name" value="Arrestin-like_N"/>
</dbReference>
<protein>
    <recommendedName>
        <fullName evidence="3">Arrestin C-terminal-like domain-containing protein</fullName>
    </recommendedName>
</protein>
<name>A0AAN7NY92_9COLE</name>
<dbReference type="Gene3D" id="2.60.40.640">
    <property type="match status" value="2"/>
</dbReference>
<comment type="caution">
    <text evidence="4">The sequence shown here is derived from an EMBL/GenBank/DDBJ whole genome shotgun (WGS) entry which is preliminary data.</text>
</comment>
<dbReference type="Pfam" id="PF02752">
    <property type="entry name" value="Arrestin_C"/>
    <property type="match status" value="1"/>
</dbReference>
<keyword evidence="2" id="KW-0716">Sensory transduction</keyword>